<evidence type="ECO:0000256" key="3">
    <source>
        <dbReference type="ARBA" id="ARBA00022989"/>
    </source>
</evidence>
<dbReference type="Gene3D" id="1.20.1250.20">
    <property type="entry name" value="MFS general substrate transporter like domains"/>
    <property type="match status" value="1"/>
</dbReference>
<evidence type="ECO:0000259" key="7">
    <source>
        <dbReference type="PROSITE" id="PS50850"/>
    </source>
</evidence>
<evidence type="ECO:0000256" key="1">
    <source>
        <dbReference type="ARBA" id="ARBA00004651"/>
    </source>
</evidence>
<dbReference type="CDD" id="cd17365">
    <property type="entry name" value="MFS_PcaK_like"/>
    <property type="match status" value="1"/>
</dbReference>
<name>A0ABQ0RHU1_GLUNI</name>
<feature type="transmembrane region" description="Helical" evidence="6">
    <location>
        <begin position="146"/>
        <end position="171"/>
    </location>
</feature>
<keyword evidence="2 6" id="KW-0812">Transmembrane</keyword>
<keyword evidence="3 6" id="KW-1133">Transmembrane helix</keyword>
<feature type="transmembrane region" description="Helical" evidence="6">
    <location>
        <begin position="20"/>
        <end position="38"/>
    </location>
</feature>
<dbReference type="InterPro" id="IPR011701">
    <property type="entry name" value="MFS"/>
</dbReference>
<protein>
    <submittedName>
        <fullName evidence="8">MFS transporter</fullName>
    </submittedName>
</protein>
<dbReference type="InterPro" id="IPR020846">
    <property type="entry name" value="MFS_dom"/>
</dbReference>
<organism evidence="8 9">
    <name type="scientific">Glutamicibacter nicotianae</name>
    <name type="common">Arthrobacter nicotianae</name>
    <dbReference type="NCBI Taxonomy" id="37929"/>
    <lineage>
        <taxon>Bacteria</taxon>
        <taxon>Bacillati</taxon>
        <taxon>Actinomycetota</taxon>
        <taxon>Actinomycetes</taxon>
        <taxon>Micrococcales</taxon>
        <taxon>Micrococcaceae</taxon>
        <taxon>Glutamicibacter</taxon>
    </lineage>
</organism>
<dbReference type="PROSITE" id="PS50850">
    <property type="entry name" value="MFS"/>
    <property type="match status" value="1"/>
</dbReference>
<feature type="transmembrane region" description="Helical" evidence="6">
    <location>
        <begin position="250"/>
        <end position="269"/>
    </location>
</feature>
<evidence type="ECO:0000256" key="4">
    <source>
        <dbReference type="ARBA" id="ARBA00023136"/>
    </source>
</evidence>
<keyword evidence="4 6" id="KW-0472">Membrane</keyword>
<evidence type="ECO:0000256" key="5">
    <source>
        <dbReference type="SAM" id="MobiDB-lite"/>
    </source>
</evidence>
<keyword evidence="9" id="KW-1185">Reference proteome</keyword>
<evidence type="ECO:0000313" key="8">
    <source>
        <dbReference type="EMBL" id="GEC11391.1"/>
    </source>
</evidence>
<feature type="transmembrane region" description="Helical" evidence="6">
    <location>
        <begin position="58"/>
        <end position="76"/>
    </location>
</feature>
<dbReference type="SUPFAM" id="SSF103473">
    <property type="entry name" value="MFS general substrate transporter"/>
    <property type="match status" value="1"/>
</dbReference>
<dbReference type="Pfam" id="PF07690">
    <property type="entry name" value="MFS_1"/>
    <property type="match status" value="1"/>
</dbReference>
<sequence>MSTTPINRVVDTAKFTPAHLRVVLLCSLLMIVDGYDMISYGSVVGKLMQDWDMTTVHAGWLGSAALVGMLIGGMFIAPLADRFGRRPVLIACLIGSALASLGCALSVGFWSLVIFRTLVGVAIGALAPNFIALVGEYAPRRSKALLVCLVCSLYSLGGIIAGLLAMVMIPAFGWRSVFFLATASILLVPLMFKLLPESPEFLARQGHRRAEFEAVVRAIAPDVDPSQVTSVEQAETPKAPISEIFRHGNAVNTVLIWVVFAMTMLLSYGLNTWLPTLMSTAGYPVSSGLGKLVLLNIGGLVGAIAAGWLADRWGIKQVILAYLLLAAISLACLGFNPDPFVLNTLLVVAGGTTVGTLAVIHALAVEYYPSLVRSTGIGWAAGIGRIGAISGPILGGALLGLTLSFQQNLLAIAVPGVIGALAIALVRMNRSNSARQAATGADQQDPVPLGSPVAD</sequence>
<dbReference type="PROSITE" id="PS00216">
    <property type="entry name" value="SUGAR_TRANSPORT_1"/>
    <property type="match status" value="1"/>
</dbReference>
<feature type="transmembrane region" description="Helical" evidence="6">
    <location>
        <begin position="289"/>
        <end position="310"/>
    </location>
</feature>
<feature type="domain" description="Major facilitator superfamily (MFS) profile" evidence="7">
    <location>
        <begin position="22"/>
        <end position="431"/>
    </location>
</feature>
<feature type="transmembrane region" description="Helical" evidence="6">
    <location>
        <begin position="177"/>
        <end position="195"/>
    </location>
</feature>
<evidence type="ECO:0000313" key="9">
    <source>
        <dbReference type="Proteomes" id="UP000316242"/>
    </source>
</evidence>
<feature type="transmembrane region" description="Helical" evidence="6">
    <location>
        <begin position="377"/>
        <end position="403"/>
    </location>
</feature>
<gene>
    <name evidence="8" type="ORF">ANI01nite_05940</name>
</gene>
<feature type="transmembrane region" description="Helical" evidence="6">
    <location>
        <begin position="113"/>
        <end position="134"/>
    </location>
</feature>
<dbReference type="PANTHER" id="PTHR23508">
    <property type="entry name" value="CARBOXYLIC ACID TRANSPORTER PROTEIN HOMOLOG"/>
    <property type="match status" value="1"/>
</dbReference>
<feature type="transmembrane region" description="Helical" evidence="6">
    <location>
        <begin position="317"/>
        <end position="336"/>
    </location>
</feature>
<dbReference type="Proteomes" id="UP000316242">
    <property type="component" value="Unassembled WGS sequence"/>
</dbReference>
<feature type="region of interest" description="Disordered" evidence="5">
    <location>
        <begin position="435"/>
        <end position="455"/>
    </location>
</feature>
<dbReference type="PROSITE" id="PS00217">
    <property type="entry name" value="SUGAR_TRANSPORT_2"/>
    <property type="match status" value="1"/>
</dbReference>
<dbReference type="EMBL" id="BJNE01000002">
    <property type="protein sequence ID" value="GEC11391.1"/>
    <property type="molecule type" value="Genomic_DNA"/>
</dbReference>
<dbReference type="InterPro" id="IPR005829">
    <property type="entry name" value="Sugar_transporter_CS"/>
</dbReference>
<accession>A0ABQ0RHU1</accession>
<evidence type="ECO:0000256" key="6">
    <source>
        <dbReference type="SAM" id="Phobius"/>
    </source>
</evidence>
<proteinExistence type="predicted"/>
<comment type="subcellular location">
    <subcellularLocation>
        <location evidence="1">Cell membrane</location>
        <topology evidence="1">Multi-pass membrane protein</topology>
    </subcellularLocation>
</comment>
<dbReference type="PANTHER" id="PTHR23508:SF10">
    <property type="entry name" value="CARBOXYLIC ACID TRANSPORTER PROTEIN HOMOLOG"/>
    <property type="match status" value="1"/>
</dbReference>
<feature type="transmembrane region" description="Helical" evidence="6">
    <location>
        <begin position="88"/>
        <end position="107"/>
    </location>
</feature>
<reference evidence="8 9" key="1">
    <citation type="submission" date="2019-06" db="EMBL/GenBank/DDBJ databases">
        <title>Whole genome shotgun sequence of Glutamicibacter nicotianae NBRC 14234.</title>
        <authorList>
            <person name="Hosoyama A."/>
            <person name="Uohara A."/>
            <person name="Ohji S."/>
            <person name="Ichikawa N."/>
        </authorList>
    </citation>
    <scope>NUCLEOTIDE SEQUENCE [LARGE SCALE GENOMIC DNA]</scope>
    <source>
        <strain evidence="8 9">NBRC 14234</strain>
    </source>
</reference>
<dbReference type="RefSeq" id="WP_141355904.1">
    <property type="nucleotide sequence ID" value="NZ_BAAAWM010000001.1"/>
</dbReference>
<feature type="transmembrane region" description="Helical" evidence="6">
    <location>
        <begin position="409"/>
        <end position="426"/>
    </location>
</feature>
<dbReference type="InterPro" id="IPR036259">
    <property type="entry name" value="MFS_trans_sf"/>
</dbReference>
<feature type="transmembrane region" description="Helical" evidence="6">
    <location>
        <begin position="342"/>
        <end position="365"/>
    </location>
</feature>
<comment type="caution">
    <text evidence="8">The sequence shown here is derived from an EMBL/GenBank/DDBJ whole genome shotgun (WGS) entry which is preliminary data.</text>
</comment>
<evidence type="ECO:0000256" key="2">
    <source>
        <dbReference type="ARBA" id="ARBA00022692"/>
    </source>
</evidence>